<dbReference type="Proteomes" id="UP001286313">
    <property type="component" value="Unassembled WGS sequence"/>
</dbReference>
<feature type="transmembrane region" description="Helical" evidence="6">
    <location>
        <begin position="145"/>
        <end position="164"/>
    </location>
</feature>
<comment type="subcellular location">
    <subcellularLocation>
        <location evidence="1">Membrane</location>
        <topology evidence="1">Multi-pass membrane protein</topology>
    </subcellularLocation>
</comment>
<evidence type="ECO:0000256" key="6">
    <source>
        <dbReference type="SAM" id="Phobius"/>
    </source>
</evidence>
<evidence type="ECO:0000256" key="2">
    <source>
        <dbReference type="ARBA" id="ARBA00022448"/>
    </source>
</evidence>
<keyword evidence="2" id="KW-0813">Transport</keyword>
<comment type="caution">
    <text evidence="7">The sequence shown here is derived from an EMBL/GenBank/DDBJ whole genome shotgun (WGS) entry which is preliminary data.</text>
</comment>
<feature type="transmembrane region" description="Helical" evidence="6">
    <location>
        <begin position="411"/>
        <end position="433"/>
    </location>
</feature>
<keyword evidence="5 6" id="KW-0472">Membrane</keyword>
<evidence type="ECO:0000313" key="7">
    <source>
        <dbReference type="EMBL" id="KAK3876784.1"/>
    </source>
</evidence>
<dbReference type="PANTHER" id="PTHR12778:SF10">
    <property type="entry name" value="MAJOR FACILITATOR SUPERFAMILY DOMAIN-CONTAINING PROTEIN 3"/>
    <property type="match status" value="1"/>
</dbReference>
<reference evidence="7" key="1">
    <citation type="submission" date="2023-10" db="EMBL/GenBank/DDBJ databases">
        <title>Genome assemblies of two species of porcelain crab, Petrolisthes cinctipes and Petrolisthes manimaculis (Anomura: Porcellanidae).</title>
        <authorList>
            <person name="Angst P."/>
        </authorList>
    </citation>
    <scope>NUCLEOTIDE SEQUENCE</scope>
    <source>
        <strain evidence="7">PB745_01</strain>
        <tissue evidence="7">Gill</tissue>
    </source>
</reference>
<accession>A0AAE1FMX4</accession>
<feature type="transmembrane region" description="Helical" evidence="6">
    <location>
        <begin position="170"/>
        <end position="189"/>
    </location>
</feature>
<keyword evidence="4 6" id="KW-1133">Transmembrane helix</keyword>
<dbReference type="AlphaFoldDB" id="A0AAE1FMX4"/>
<name>A0AAE1FMX4_PETCI</name>
<feature type="transmembrane region" description="Helical" evidence="6">
    <location>
        <begin position="337"/>
        <end position="365"/>
    </location>
</feature>
<dbReference type="InterPro" id="IPR011701">
    <property type="entry name" value="MFS"/>
</dbReference>
<dbReference type="SUPFAM" id="SSF103473">
    <property type="entry name" value="MFS general substrate transporter"/>
    <property type="match status" value="1"/>
</dbReference>
<dbReference type="Pfam" id="PF07690">
    <property type="entry name" value="MFS_1"/>
    <property type="match status" value="1"/>
</dbReference>
<feature type="transmembrane region" description="Helical" evidence="6">
    <location>
        <begin position="111"/>
        <end position="133"/>
    </location>
</feature>
<organism evidence="7 8">
    <name type="scientific">Petrolisthes cinctipes</name>
    <name type="common">Flat porcelain crab</name>
    <dbReference type="NCBI Taxonomy" id="88211"/>
    <lineage>
        <taxon>Eukaryota</taxon>
        <taxon>Metazoa</taxon>
        <taxon>Ecdysozoa</taxon>
        <taxon>Arthropoda</taxon>
        <taxon>Crustacea</taxon>
        <taxon>Multicrustacea</taxon>
        <taxon>Malacostraca</taxon>
        <taxon>Eumalacostraca</taxon>
        <taxon>Eucarida</taxon>
        <taxon>Decapoda</taxon>
        <taxon>Pleocyemata</taxon>
        <taxon>Anomura</taxon>
        <taxon>Galatheoidea</taxon>
        <taxon>Porcellanidae</taxon>
        <taxon>Petrolisthes</taxon>
    </lineage>
</organism>
<dbReference type="InterPro" id="IPR004752">
    <property type="entry name" value="AmpG_permease/AT-1"/>
</dbReference>
<gene>
    <name evidence="7" type="ORF">Pcinc_018461</name>
</gene>
<evidence type="ECO:0000256" key="1">
    <source>
        <dbReference type="ARBA" id="ARBA00004141"/>
    </source>
</evidence>
<evidence type="ECO:0000256" key="4">
    <source>
        <dbReference type="ARBA" id="ARBA00022989"/>
    </source>
</evidence>
<evidence type="ECO:0000256" key="3">
    <source>
        <dbReference type="ARBA" id="ARBA00022692"/>
    </source>
</evidence>
<keyword evidence="8" id="KW-1185">Reference proteome</keyword>
<protein>
    <recommendedName>
        <fullName evidence="9">Major facilitator superfamily domain containing 3</fullName>
    </recommendedName>
</protein>
<dbReference type="Gene3D" id="1.20.1250.20">
    <property type="entry name" value="MFS general substrate transporter like domains"/>
    <property type="match status" value="1"/>
</dbReference>
<evidence type="ECO:0000313" key="8">
    <source>
        <dbReference type="Proteomes" id="UP001286313"/>
    </source>
</evidence>
<evidence type="ECO:0008006" key="9">
    <source>
        <dbReference type="Google" id="ProtNLM"/>
    </source>
</evidence>
<feature type="transmembrane region" description="Helical" evidence="6">
    <location>
        <begin position="308"/>
        <end position="325"/>
    </location>
</feature>
<feature type="transmembrane region" description="Helical" evidence="6">
    <location>
        <begin position="80"/>
        <end position="99"/>
    </location>
</feature>
<dbReference type="InterPro" id="IPR036259">
    <property type="entry name" value="MFS_trans_sf"/>
</dbReference>
<dbReference type="EMBL" id="JAWQEG010001776">
    <property type="protein sequence ID" value="KAK3876784.1"/>
    <property type="molecule type" value="Genomic_DNA"/>
</dbReference>
<evidence type="ECO:0000256" key="5">
    <source>
        <dbReference type="ARBA" id="ARBA00023136"/>
    </source>
</evidence>
<dbReference type="GO" id="GO:0016020">
    <property type="term" value="C:membrane"/>
    <property type="evidence" value="ECO:0007669"/>
    <property type="project" value="UniProtKB-SubCell"/>
</dbReference>
<sequence>MSLAQWWRNYVLESPLVSLGWLYLVQGIPYGLQDKFIPVQLRSLGLQYSSVSLLKLLLLPWLLKGLWAPVVEVGGGRKRWLVASLLALALTALAGSLTWPEDLTGVGMLLLGLNVFSAVQDVAVDGFALLVMPDHLLGVANTIQVVLYKVGCLIGGAGLTYLLAFTSWSTTFSLLALLYAVTAIWATCINTDTRLSVATTKREEKRMNTSQDAVECEEDSVDKCPIGFSGIKGIGWLSIYVLLYKMGERGAINNLPLYLLDKGLTMEELAFWSGTVCQGLSILGSTYGGLILGKTNVSLKDVLIKHSTYRLVSIMLQCLAIYLIENKSLSDHMSFPFVLAIASMCWLSYSSGVISTASFTLMMKVSRECSRESQASHYSLVASQEVAGKLLFASMAGIIVDQYGLLRAFHLFTILCSLPILVLAVMPTHLLCLKRQ</sequence>
<keyword evidence="3 6" id="KW-0812">Transmembrane</keyword>
<dbReference type="GO" id="GO:0022857">
    <property type="term" value="F:transmembrane transporter activity"/>
    <property type="evidence" value="ECO:0007669"/>
    <property type="project" value="InterPro"/>
</dbReference>
<dbReference type="PANTHER" id="PTHR12778">
    <property type="entry name" value="SOLUTE CARRIER FAMILY 33 ACETYL-COA TRANSPORTER -RELATED"/>
    <property type="match status" value="1"/>
</dbReference>
<proteinExistence type="predicted"/>